<feature type="domain" description="Pyridoxamine 5'-phosphate oxidase N-terminal" evidence="6">
    <location>
        <begin position="45"/>
        <end position="163"/>
    </location>
</feature>
<dbReference type="Pfam" id="PF01243">
    <property type="entry name" value="PNPOx_N"/>
    <property type="match status" value="1"/>
</dbReference>
<feature type="binding site" evidence="5">
    <location>
        <position position="200"/>
    </location>
    <ligand>
        <name>FMN</name>
        <dbReference type="ChEBI" id="CHEBI:58210"/>
    </ligand>
</feature>
<protein>
    <recommendedName>
        <fullName evidence="5">Pyridoxine/pyridoxamine 5'-phosphate oxidase</fullName>
        <ecNumber evidence="5">1.4.3.5</ecNumber>
    </recommendedName>
    <alternativeName>
        <fullName evidence="5">PNP/PMP oxidase</fullName>
        <shortName evidence="5">PNPOx</shortName>
    </alternativeName>
    <alternativeName>
        <fullName evidence="5">Pyridoxal 5'-phosphate synthase</fullName>
    </alternativeName>
</protein>
<feature type="binding site" evidence="5">
    <location>
        <begin position="144"/>
        <end position="145"/>
    </location>
    <ligand>
        <name>FMN</name>
        <dbReference type="ChEBI" id="CHEBI:58210"/>
    </ligand>
</feature>
<dbReference type="PANTHER" id="PTHR10851">
    <property type="entry name" value="PYRIDOXINE-5-PHOSPHATE OXIDASE"/>
    <property type="match status" value="1"/>
</dbReference>
<dbReference type="InterPro" id="IPR011576">
    <property type="entry name" value="Pyridox_Oxase_N"/>
</dbReference>
<keyword evidence="3 5" id="KW-0288">FMN</keyword>
<feature type="binding site" evidence="5">
    <location>
        <position position="131"/>
    </location>
    <ligand>
        <name>substrate</name>
    </ligand>
</feature>
<sequence>MSIQHKEIAAIRQDYALSSLSESDVLGNPIEQFEKWFNEARHSEVIEVNALVLSTVNSDLKPSSRVVLLKDIKANGFSFFTNYESRKGQEMDENPSVSALFFWPELQRQVRIEGQVERLPAADSDEYFESRPRGSRIGAIASPQSHDLTDRAELENRVKAIEEKYADSDHIPRPANWGGYLLKPSRVEFWQGRSSRLHDRIVYTANSEKWTVKRIAP</sequence>
<dbReference type="RefSeq" id="WP_149526381.1">
    <property type="nucleotide sequence ID" value="NZ_CP030848.1"/>
</dbReference>
<name>A0ABT7NQI8_9SPHI</name>
<dbReference type="EMBL" id="JACAGK010000045">
    <property type="protein sequence ID" value="MDM1049396.1"/>
    <property type="molecule type" value="Genomic_DNA"/>
</dbReference>
<dbReference type="HAMAP" id="MF_01629">
    <property type="entry name" value="PdxH"/>
    <property type="match status" value="1"/>
</dbReference>
<keyword evidence="5" id="KW-0664">Pyridoxine biosynthesis</keyword>
<evidence type="ECO:0000313" key="9">
    <source>
        <dbReference type="Proteomes" id="UP001170954"/>
    </source>
</evidence>
<evidence type="ECO:0000256" key="5">
    <source>
        <dbReference type="HAMAP-Rule" id="MF_01629"/>
    </source>
</evidence>
<evidence type="ECO:0000256" key="1">
    <source>
        <dbReference type="ARBA" id="ARBA00007301"/>
    </source>
</evidence>
<feature type="binding site" evidence="5">
    <location>
        <position position="86"/>
    </location>
    <ligand>
        <name>FMN</name>
        <dbReference type="ChEBI" id="CHEBI:58210"/>
    </ligand>
</feature>
<evidence type="ECO:0000256" key="2">
    <source>
        <dbReference type="ARBA" id="ARBA00022630"/>
    </source>
</evidence>
<feature type="domain" description="Pyridoxine 5'-phosphate oxidase dimerisation C-terminal" evidence="7">
    <location>
        <begin position="177"/>
        <end position="217"/>
    </location>
</feature>
<dbReference type="NCBIfam" id="NF004231">
    <property type="entry name" value="PRK05679.1"/>
    <property type="match status" value="1"/>
</dbReference>
<dbReference type="GO" id="GO:0004733">
    <property type="term" value="F:pyridoxamine phosphate oxidase activity"/>
    <property type="evidence" value="ECO:0007669"/>
    <property type="project" value="UniProtKB-EC"/>
</dbReference>
<dbReference type="EC" id="1.4.3.5" evidence="5"/>
<evidence type="ECO:0000256" key="4">
    <source>
        <dbReference type="ARBA" id="ARBA00023002"/>
    </source>
</evidence>
<comment type="subunit">
    <text evidence="5">Homodimer.</text>
</comment>
<feature type="binding site" evidence="5">
    <location>
        <position position="87"/>
    </location>
    <ligand>
        <name>FMN</name>
        <dbReference type="ChEBI" id="CHEBI:58210"/>
    </ligand>
</feature>
<dbReference type="PROSITE" id="PS01064">
    <property type="entry name" value="PYRIDOX_OXIDASE"/>
    <property type="match status" value="1"/>
</dbReference>
<feature type="binding site" evidence="5">
    <location>
        <begin position="80"/>
        <end position="81"/>
    </location>
    <ligand>
        <name>FMN</name>
        <dbReference type="ChEBI" id="CHEBI:58210"/>
    </ligand>
</feature>
<keyword evidence="9" id="KW-1185">Reference proteome</keyword>
<comment type="pathway">
    <text evidence="5">Cofactor metabolism; pyridoxal 5'-phosphate salvage; pyridoxal 5'-phosphate from pyridoxine 5'-phosphate: step 1/1.</text>
</comment>
<dbReference type="Gene3D" id="2.30.110.10">
    <property type="entry name" value="Electron Transport, Fmn-binding Protein, Chain A"/>
    <property type="match status" value="1"/>
</dbReference>
<dbReference type="Proteomes" id="UP001170954">
    <property type="component" value="Unassembled WGS sequence"/>
</dbReference>
<keyword evidence="2 5" id="KW-0285">Flavoprotein</keyword>
<keyword evidence="4 5" id="KW-0560">Oxidoreductase</keyword>
<feature type="binding site" evidence="5">
    <location>
        <position position="190"/>
    </location>
    <ligand>
        <name>FMN</name>
        <dbReference type="ChEBI" id="CHEBI:58210"/>
    </ligand>
</feature>
<comment type="function">
    <text evidence="5">Catalyzes the oxidation of either pyridoxine 5'-phosphate (PNP) or pyridoxamine 5'-phosphate (PMP) into pyridoxal 5'-phosphate (PLP).</text>
</comment>
<feature type="binding site" evidence="5">
    <location>
        <position position="70"/>
    </location>
    <ligand>
        <name>substrate</name>
    </ligand>
</feature>
<evidence type="ECO:0000259" key="6">
    <source>
        <dbReference type="Pfam" id="PF01243"/>
    </source>
</evidence>
<reference evidence="8" key="2">
    <citation type="journal article" date="2022" name="Sci. Total Environ.">
        <title>Prevalence, transmission, and molecular epidemiology of tet(X)-positive bacteria among humans, animals, and environmental niches in China: An epidemiological, and genomic-based study.</title>
        <authorList>
            <person name="Dong N."/>
            <person name="Zeng Y."/>
            <person name="Cai C."/>
            <person name="Sun C."/>
            <person name="Lu J."/>
            <person name="Liu C."/>
            <person name="Zhou H."/>
            <person name="Sun Q."/>
            <person name="Shu L."/>
            <person name="Wang H."/>
            <person name="Wang Y."/>
            <person name="Wang S."/>
            <person name="Wu C."/>
            <person name="Chan E.W."/>
            <person name="Chen G."/>
            <person name="Shen Z."/>
            <person name="Chen S."/>
            <person name="Zhang R."/>
        </authorList>
    </citation>
    <scope>NUCLEOTIDE SEQUENCE</scope>
    <source>
        <strain evidence="8">R1692</strain>
    </source>
</reference>
<dbReference type="InterPro" id="IPR019576">
    <property type="entry name" value="Pyridoxamine_oxidase_dimer_C"/>
</dbReference>
<dbReference type="NCBIfam" id="TIGR00558">
    <property type="entry name" value="pdxH"/>
    <property type="match status" value="1"/>
</dbReference>
<evidence type="ECO:0000256" key="3">
    <source>
        <dbReference type="ARBA" id="ARBA00022643"/>
    </source>
</evidence>
<evidence type="ECO:0000259" key="7">
    <source>
        <dbReference type="Pfam" id="PF10590"/>
    </source>
</evidence>
<feature type="binding site" evidence="5">
    <location>
        <begin position="196"/>
        <end position="198"/>
    </location>
    <ligand>
        <name>substrate</name>
    </ligand>
</feature>
<dbReference type="SUPFAM" id="SSF50475">
    <property type="entry name" value="FMN-binding split barrel"/>
    <property type="match status" value="1"/>
</dbReference>
<feature type="binding site" evidence="5">
    <location>
        <position position="109"/>
    </location>
    <ligand>
        <name>FMN</name>
        <dbReference type="ChEBI" id="CHEBI:58210"/>
    </ligand>
</feature>
<comment type="cofactor">
    <cofactor evidence="5">
        <name>FMN</name>
        <dbReference type="ChEBI" id="CHEBI:58210"/>
    </cofactor>
    <text evidence="5">Binds 1 FMN per subunit.</text>
</comment>
<feature type="binding site" evidence="5">
    <location>
        <position position="127"/>
    </location>
    <ligand>
        <name>substrate</name>
    </ligand>
</feature>
<dbReference type="InterPro" id="IPR000659">
    <property type="entry name" value="Pyridox_Oxase"/>
</dbReference>
<proteinExistence type="inferred from homology"/>
<dbReference type="InterPro" id="IPR012349">
    <property type="entry name" value="Split_barrel_FMN-bd"/>
</dbReference>
<dbReference type="InterPro" id="IPR019740">
    <property type="entry name" value="Pyridox_Oxase_CS"/>
</dbReference>
<feature type="binding site" evidence="5">
    <location>
        <begin position="65"/>
        <end position="70"/>
    </location>
    <ligand>
        <name>FMN</name>
        <dbReference type="ChEBI" id="CHEBI:58210"/>
    </ligand>
</feature>
<comment type="catalytic activity">
    <reaction evidence="5">
        <text>pyridoxine 5'-phosphate + O2 = pyridoxal 5'-phosphate + H2O2</text>
        <dbReference type="Rhea" id="RHEA:15149"/>
        <dbReference type="ChEBI" id="CHEBI:15379"/>
        <dbReference type="ChEBI" id="CHEBI:16240"/>
        <dbReference type="ChEBI" id="CHEBI:58589"/>
        <dbReference type="ChEBI" id="CHEBI:597326"/>
        <dbReference type="EC" id="1.4.3.5"/>
    </reaction>
</comment>
<evidence type="ECO:0000313" key="8">
    <source>
        <dbReference type="EMBL" id="MDM1049396.1"/>
    </source>
</evidence>
<comment type="similarity">
    <text evidence="1 5">Belongs to the pyridoxamine 5'-phosphate oxidase family.</text>
</comment>
<dbReference type="PIRSF" id="PIRSF000190">
    <property type="entry name" value="Pyd_amn-ph_oxd"/>
    <property type="match status" value="1"/>
</dbReference>
<comment type="catalytic activity">
    <reaction evidence="5">
        <text>pyridoxamine 5'-phosphate + O2 + H2O = pyridoxal 5'-phosphate + H2O2 + NH4(+)</text>
        <dbReference type="Rhea" id="RHEA:15817"/>
        <dbReference type="ChEBI" id="CHEBI:15377"/>
        <dbReference type="ChEBI" id="CHEBI:15379"/>
        <dbReference type="ChEBI" id="CHEBI:16240"/>
        <dbReference type="ChEBI" id="CHEBI:28938"/>
        <dbReference type="ChEBI" id="CHEBI:58451"/>
        <dbReference type="ChEBI" id="CHEBI:597326"/>
        <dbReference type="EC" id="1.4.3.5"/>
    </reaction>
</comment>
<organism evidence="8 9">
    <name type="scientific">Sphingobacterium hotanense</name>
    <dbReference type="NCBI Taxonomy" id="649196"/>
    <lineage>
        <taxon>Bacteria</taxon>
        <taxon>Pseudomonadati</taxon>
        <taxon>Bacteroidota</taxon>
        <taxon>Sphingobacteriia</taxon>
        <taxon>Sphingobacteriales</taxon>
        <taxon>Sphingobacteriaceae</taxon>
        <taxon>Sphingobacterium</taxon>
    </lineage>
</organism>
<gene>
    <name evidence="5 8" type="primary">pdxH</name>
    <name evidence="8" type="ORF">HX018_14225</name>
</gene>
<comment type="pathway">
    <text evidence="5">Cofactor metabolism; pyridoxal 5'-phosphate salvage; pyridoxal 5'-phosphate from pyridoxamine 5'-phosphate: step 1/1.</text>
</comment>
<reference evidence="8" key="1">
    <citation type="submission" date="2020-06" db="EMBL/GenBank/DDBJ databases">
        <authorList>
            <person name="Dong N."/>
        </authorList>
    </citation>
    <scope>NUCLEOTIDE SEQUENCE</scope>
    <source>
        <strain evidence="8">R1692</strain>
    </source>
</reference>
<comment type="caution">
    <text evidence="8">The sequence shown here is derived from an EMBL/GenBank/DDBJ whole genome shotgun (WGS) entry which is preliminary data.</text>
</comment>
<accession>A0ABT7NQI8</accession>
<feature type="binding site" evidence="5">
    <location>
        <position position="135"/>
    </location>
    <ligand>
        <name>substrate</name>
    </ligand>
</feature>
<dbReference type="Pfam" id="PF10590">
    <property type="entry name" value="PNP_phzG_C"/>
    <property type="match status" value="1"/>
</dbReference>
<dbReference type="PANTHER" id="PTHR10851:SF0">
    <property type="entry name" value="PYRIDOXINE-5'-PHOSPHATE OXIDASE"/>
    <property type="match status" value="1"/>
</dbReference>